<name>A0A915E5H5_9BILA</name>
<reference evidence="3" key="1">
    <citation type="submission" date="2022-11" db="UniProtKB">
        <authorList>
            <consortium name="WormBaseParasite"/>
        </authorList>
    </citation>
    <scope>IDENTIFICATION</scope>
</reference>
<dbReference type="Proteomes" id="UP000887574">
    <property type="component" value="Unplaced"/>
</dbReference>
<sequence length="144" mass="16801">MECKGRGQLTPQSLIMASSNISSASTRLWRVIVNFKELQHADEENASDVKNGRQSPRKRSKIADAQQKFAAVLEYQIEDENFEVHLTAFLLHIEYLMGYNNRQLNCGRKMEEEPAAEQGWTRRRKKEGLWRTSKTLTLLNRRYN</sequence>
<evidence type="ECO:0000256" key="1">
    <source>
        <dbReference type="SAM" id="MobiDB-lite"/>
    </source>
</evidence>
<protein>
    <submittedName>
        <fullName evidence="3">Uncharacterized protein</fullName>
    </submittedName>
</protein>
<proteinExistence type="predicted"/>
<dbReference type="WBParaSite" id="jg25995">
    <property type="protein sequence ID" value="jg25995"/>
    <property type="gene ID" value="jg25995"/>
</dbReference>
<evidence type="ECO:0000313" key="3">
    <source>
        <dbReference type="WBParaSite" id="jg25995"/>
    </source>
</evidence>
<organism evidence="2 3">
    <name type="scientific">Ditylenchus dipsaci</name>
    <dbReference type="NCBI Taxonomy" id="166011"/>
    <lineage>
        <taxon>Eukaryota</taxon>
        <taxon>Metazoa</taxon>
        <taxon>Ecdysozoa</taxon>
        <taxon>Nematoda</taxon>
        <taxon>Chromadorea</taxon>
        <taxon>Rhabditida</taxon>
        <taxon>Tylenchina</taxon>
        <taxon>Tylenchomorpha</taxon>
        <taxon>Sphaerularioidea</taxon>
        <taxon>Anguinidae</taxon>
        <taxon>Anguininae</taxon>
        <taxon>Ditylenchus</taxon>
    </lineage>
</organism>
<evidence type="ECO:0000313" key="2">
    <source>
        <dbReference type="Proteomes" id="UP000887574"/>
    </source>
</evidence>
<feature type="region of interest" description="Disordered" evidence="1">
    <location>
        <begin position="43"/>
        <end position="62"/>
    </location>
</feature>
<accession>A0A915E5H5</accession>
<keyword evidence="2" id="KW-1185">Reference proteome</keyword>
<dbReference type="AlphaFoldDB" id="A0A915E5H5"/>